<dbReference type="SUPFAM" id="SSF75712">
    <property type="entry name" value="Rad50 coiled-coil Zn hook"/>
    <property type="match status" value="1"/>
</dbReference>
<feature type="region of interest" description="Disordered" evidence="7">
    <location>
        <begin position="240"/>
        <end position="276"/>
    </location>
</feature>
<keyword evidence="3" id="KW-0862">Zinc</keyword>
<dbReference type="GO" id="GO:0051880">
    <property type="term" value="F:G-quadruplex DNA binding"/>
    <property type="evidence" value="ECO:0007669"/>
    <property type="project" value="TreeGrafter"/>
</dbReference>
<dbReference type="GO" id="GO:0030870">
    <property type="term" value="C:Mre11 complex"/>
    <property type="evidence" value="ECO:0007669"/>
    <property type="project" value="TreeGrafter"/>
</dbReference>
<dbReference type="GO" id="GO:0046872">
    <property type="term" value="F:metal ion binding"/>
    <property type="evidence" value="ECO:0007669"/>
    <property type="project" value="UniProtKB-KW"/>
</dbReference>
<dbReference type="GO" id="GO:0000794">
    <property type="term" value="C:condensed nuclear chromosome"/>
    <property type="evidence" value="ECO:0007669"/>
    <property type="project" value="TreeGrafter"/>
</dbReference>
<name>A0A8S1E4T9_9INSE</name>
<feature type="compositionally biased region" description="Basic and acidic residues" evidence="7">
    <location>
        <begin position="240"/>
        <end position="251"/>
    </location>
</feature>
<evidence type="ECO:0000259" key="8">
    <source>
        <dbReference type="Pfam" id="PF04423"/>
    </source>
</evidence>
<feature type="coiled-coil region" evidence="6">
    <location>
        <begin position="47"/>
        <end position="102"/>
    </location>
</feature>
<dbReference type="Proteomes" id="UP000494165">
    <property type="component" value="Unassembled WGS sequence"/>
</dbReference>
<evidence type="ECO:0000256" key="7">
    <source>
        <dbReference type="SAM" id="MobiDB-lite"/>
    </source>
</evidence>
<dbReference type="Pfam" id="PF04423">
    <property type="entry name" value="Rad50_zn_hook"/>
    <property type="match status" value="1"/>
</dbReference>
<reference evidence="9 10" key="1">
    <citation type="submission" date="2020-04" db="EMBL/GenBank/DDBJ databases">
        <authorList>
            <person name="Alioto T."/>
            <person name="Alioto T."/>
            <person name="Gomez Garrido J."/>
        </authorList>
    </citation>
    <scope>NUCLEOTIDE SEQUENCE [LARGE SCALE GENOMIC DNA]</scope>
</reference>
<evidence type="ECO:0000256" key="2">
    <source>
        <dbReference type="ARBA" id="ARBA00022741"/>
    </source>
</evidence>
<gene>
    <name evidence="9" type="ORF">CLODIP_2_CD15612</name>
</gene>
<evidence type="ECO:0000256" key="6">
    <source>
        <dbReference type="SAM" id="Coils"/>
    </source>
</evidence>
<feature type="compositionally biased region" description="Basic and acidic residues" evidence="7">
    <location>
        <begin position="258"/>
        <end position="276"/>
    </location>
</feature>
<evidence type="ECO:0000256" key="4">
    <source>
        <dbReference type="ARBA" id="ARBA00022840"/>
    </source>
</evidence>
<dbReference type="GO" id="GO:0003691">
    <property type="term" value="F:double-stranded telomeric DNA binding"/>
    <property type="evidence" value="ECO:0007669"/>
    <property type="project" value="TreeGrafter"/>
</dbReference>
<feature type="non-terminal residue" evidence="9">
    <location>
        <position position="344"/>
    </location>
</feature>
<dbReference type="GO" id="GO:0007004">
    <property type="term" value="P:telomere maintenance via telomerase"/>
    <property type="evidence" value="ECO:0007669"/>
    <property type="project" value="TreeGrafter"/>
</dbReference>
<dbReference type="PANTHER" id="PTHR18867">
    <property type="entry name" value="RAD50"/>
    <property type="match status" value="1"/>
</dbReference>
<dbReference type="GO" id="GO:0070192">
    <property type="term" value="P:chromosome organization involved in meiotic cell cycle"/>
    <property type="evidence" value="ECO:0007669"/>
    <property type="project" value="TreeGrafter"/>
</dbReference>
<dbReference type="InterPro" id="IPR013134">
    <property type="entry name" value="Zn_hook_RAD50"/>
</dbReference>
<dbReference type="GO" id="GO:0005524">
    <property type="term" value="F:ATP binding"/>
    <property type="evidence" value="ECO:0007669"/>
    <property type="project" value="UniProtKB-KW"/>
</dbReference>
<keyword evidence="2" id="KW-0547">Nucleotide-binding</keyword>
<dbReference type="EMBL" id="CADEPI010000589">
    <property type="protein sequence ID" value="CAB3387569.1"/>
    <property type="molecule type" value="Genomic_DNA"/>
</dbReference>
<evidence type="ECO:0000313" key="10">
    <source>
        <dbReference type="Proteomes" id="UP000494165"/>
    </source>
</evidence>
<dbReference type="PANTHER" id="PTHR18867:SF12">
    <property type="entry name" value="DNA REPAIR PROTEIN RAD50"/>
    <property type="match status" value="1"/>
</dbReference>
<accession>A0A8S1E4T9</accession>
<dbReference type="OrthoDB" id="18797at2759"/>
<feature type="domain" description="Zinc-hook" evidence="8">
    <location>
        <begin position="2"/>
        <end position="45"/>
    </location>
</feature>
<keyword evidence="5 6" id="KW-0175">Coiled coil</keyword>
<dbReference type="GO" id="GO:0000722">
    <property type="term" value="P:telomere maintenance via recombination"/>
    <property type="evidence" value="ECO:0007669"/>
    <property type="project" value="TreeGrafter"/>
</dbReference>
<organism evidence="9 10">
    <name type="scientific">Cloeon dipterum</name>
    <dbReference type="NCBI Taxonomy" id="197152"/>
    <lineage>
        <taxon>Eukaryota</taxon>
        <taxon>Metazoa</taxon>
        <taxon>Ecdysozoa</taxon>
        <taxon>Arthropoda</taxon>
        <taxon>Hexapoda</taxon>
        <taxon>Insecta</taxon>
        <taxon>Pterygota</taxon>
        <taxon>Palaeoptera</taxon>
        <taxon>Ephemeroptera</taxon>
        <taxon>Pisciforma</taxon>
        <taxon>Baetidae</taxon>
        <taxon>Cloeon</taxon>
    </lineage>
</organism>
<keyword evidence="10" id="KW-1185">Reference proteome</keyword>
<evidence type="ECO:0000256" key="3">
    <source>
        <dbReference type="ARBA" id="ARBA00022833"/>
    </source>
</evidence>
<sequence length="344" mass="39613">MFRRYVALLKKDDPCCPLCHRDFAAQKESEKLIQELNSKMKDYPSKMKECAESQQKLQQKLSQLQQLIPSQKKIDNLRSNEIPQLRDQIEDLEMSLAAANAEESSASGKLKVPEKILSVAETLRSEMALVDKFQEEIYSLREKLLSVEDKLELCGSTRSLEEAQADQNRITLAIKKLQKAAEEKQNALNQHQQKVNEMKDRKNNLTKELLEIRSGEQQKTQLMDLVKKLTEKDKQLKKELKGAEGEIEPKQRALASAEEEKSIVKAEHSSVKEKHQKELLQFRSRMTNLKDVNKVLEKYEARNLSQKLENLKSNVAKLTDEKEKLVLKKESLASKNARLQKDMA</sequence>
<dbReference type="GO" id="GO:0043047">
    <property type="term" value="F:single-stranded telomeric DNA binding"/>
    <property type="evidence" value="ECO:0007669"/>
    <property type="project" value="TreeGrafter"/>
</dbReference>
<comment type="caution">
    <text evidence="9">The sequence shown here is derived from an EMBL/GenBank/DDBJ whole genome shotgun (WGS) entry which is preliminary data.</text>
</comment>
<evidence type="ECO:0000256" key="1">
    <source>
        <dbReference type="ARBA" id="ARBA00022723"/>
    </source>
</evidence>
<keyword evidence="1" id="KW-0479">Metal-binding</keyword>
<dbReference type="GO" id="GO:0006302">
    <property type="term" value="P:double-strand break repair"/>
    <property type="evidence" value="ECO:0007669"/>
    <property type="project" value="TreeGrafter"/>
</dbReference>
<keyword evidence="4" id="KW-0067">ATP-binding</keyword>
<evidence type="ECO:0000313" key="9">
    <source>
        <dbReference type="EMBL" id="CAB3387569.1"/>
    </source>
</evidence>
<protein>
    <recommendedName>
        <fullName evidence="8">Zinc-hook domain-containing protein</fullName>
    </recommendedName>
</protein>
<dbReference type="Gene3D" id="1.10.287.510">
    <property type="entry name" value="Helix hairpin bin"/>
    <property type="match status" value="1"/>
</dbReference>
<evidence type="ECO:0000256" key="5">
    <source>
        <dbReference type="ARBA" id="ARBA00023054"/>
    </source>
</evidence>
<proteinExistence type="predicted"/>
<dbReference type="AlphaFoldDB" id="A0A8S1E4T9"/>